<evidence type="ECO:0000256" key="6">
    <source>
        <dbReference type="ARBA" id="ARBA00022989"/>
    </source>
</evidence>
<dbReference type="PATRIC" id="fig|1432052.3.peg.1096"/>
<organism evidence="9 10">
    <name type="scientific">Eisenbergiella tayi</name>
    <dbReference type="NCBI Taxonomy" id="1432052"/>
    <lineage>
        <taxon>Bacteria</taxon>
        <taxon>Bacillati</taxon>
        <taxon>Bacillota</taxon>
        <taxon>Clostridia</taxon>
        <taxon>Lachnospirales</taxon>
        <taxon>Lachnospiraceae</taxon>
        <taxon>Eisenbergiella</taxon>
    </lineage>
</organism>
<accession>A0A1E3AYK2</accession>
<feature type="transmembrane region" description="Helical" evidence="8">
    <location>
        <begin position="66"/>
        <end position="87"/>
    </location>
</feature>
<dbReference type="InterPro" id="IPR038770">
    <property type="entry name" value="Na+/solute_symporter_sf"/>
</dbReference>
<evidence type="ECO:0000256" key="5">
    <source>
        <dbReference type="ARBA" id="ARBA00022692"/>
    </source>
</evidence>
<evidence type="ECO:0000256" key="7">
    <source>
        <dbReference type="ARBA" id="ARBA00023136"/>
    </source>
</evidence>
<evidence type="ECO:0000313" key="9">
    <source>
        <dbReference type="EMBL" id="ODM13276.1"/>
    </source>
</evidence>
<evidence type="ECO:0000256" key="2">
    <source>
        <dbReference type="ARBA" id="ARBA00010145"/>
    </source>
</evidence>
<dbReference type="PANTHER" id="PTHR36838:SF1">
    <property type="entry name" value="SLR1864 PROTEIN"/>
    <property type="match status" value="1"/>
</dbReference>
<feature type="transmembrane region" description="Helical" evidence="8">
    <location>
        <begin position="218"/>
        <end position="240"/>
    </location>
</feature>
<feature type="transmembrane region" description="Helical" evidence="8">
    <location>
        <begin position="252"/>
        <end position="270"/>
    </location>
</feature>
<dbReference type="Gene3D" id="1.20.1530.20">
    <property type="match status" value="1"/>
</dbReference>
<dbReference type="GO" id="GO:0005886">
    <property type="term" value="C:plasma membrane"/>
    <property type="evidence" value="ECO:0007669"/>
    <property type="project" value="UniProtKB-SubCell"/>
</dbReference>
<feature type="transmembrane region" description="Helical" evidence="8">
    <location>
        <begin position="188"/>
        <end position="206"/>
    </location>
</feature>
<evidence type="ECO:0000256" key="1">
    <source>
        <dbReference type="ARBA" id="ARBA00004651"/>
    </source>
</evidence>
<dbReference type="EMBL" id="MCGI01000001">
    <property type="protein sequence ID" value="ODM13276.1"/>
    <property type="molecule type" value="Genomic_DNA"/>
</dbReference>
<keyword evidence="6 8" id="KW-1133">Transmembrane helix</keyword>
<proteinExistence type="inferred from homology"/>
<keyword evidence="3" id="KW-0813">Transport</keyword>
<dbReference type="RefSeq" id="WP_069155943.1">
    <property type="nucleotide sequence ID" value="NZ_DBFYTC010000138.1"/>
</dbReference>
<dbReference type="PANTHER" id="PTHR36838">
    <property type="entry name" value="AUXIN EFFLUX CARRIER FAMILY PROTEIN"/>
    <property type="match status" value="1"/>
</dbReference>
<dbReference type="GeneID" id="93299498"/>
<evidence type="ECO:0000256" key="8">
    <source>
        <dbReference type="SAM" id="Phobius"/>
    </source>
</evidence>
<dbReference type="InterPro" id="IPR004776">
    <property type="entry name" value="Mem_transp_PIN-like"/>
</dbReference>
<evidence type="ECO:0000256" key="4">
    <source>
        <dbReference type="ARBA" id="ARBA00022475"/>
    </source>
</evidence>
<reference evidence="9 10" key="1">
    <citation type="submission" date="2016-07" db="EMBL/GenBank/DDBJ databases">
        <title>Characterization of isolates of Eisenbergiella tayi derived from blood cultures, using whole genome sequencing.</title>
        <authorList>
            <person name="Burdz T."/>
            <person name="Wiebe D."/>
            <person name="Huynh C."/>
            <person name="Bernard K."/>
        </authorList>
    </citation>
    <scope>NUCLEOTIDE SEQUENCE [LARGE SCALE GENOMIC DNA]</scope>
    <source>
        <strain evidence="9 10">NML 120489</strain>
    </source>
</reference>
<comment type="caution">
    <text evidence="9">The sequence shown here is derived from an EMBL/GenBank/DDBJ whole genome shotgun (WGS) entry which is preliminary data.</text>
</comment>
<feature type="transmembrane region" description="Helical" evidence="8">
    <location>
        <begin position="157"/>
        <end position="176"/>
    </location>
</feature>
<sequence length="307" mass="33238">MIVVILIKKIIALFLIMSMGILLVKCRILKESDSRVISALSIHLIVPCVILAAFQVNFTEEIGKGLLLALAAAVIINVGLILFVSAVGNVFRMDAVEKVSIIYSNAGNLVIPLVSAMLGAEWVIYASAFLAVQMTLIWSHGKVTLCGEKKPDLKKIFLNNNMIAIFAGILLLLTGIHFPEPVQDAVDTVGSMVGPLAMLVTGMLIAETDFARVLSRGRIWFVTLLRLVICPLLILLFLKYSGMAAWADGGKNILLITLIACITPSASTITQMAQIYGRDADYASAINVLTTLLCIITMPIMTALYQM</sequence>
<dbReference type="GO" id="GO:0055085">
    <property type="term" value="P:transmembrane transport"/>
    <property type="evidence" value="ECO:0007669"/>
    <property type="project" value="InterPro"/>
</dbReference>
<gene>
    <name evidence="9" type="ORF">BEH84_00991</name>
</gene>
<feature type="transmembrane region" description="Helical" evidence="8">
    <location>
        <begin position="6"/>
        <end position="24"/>
    </location>
</feature>
<comment type="subcellular location">
    <subcellularLocation>
        <location evidence="1">Cell membrane</location>
        <topology evidence="1">Multi-pass membrane protein</topology>
    </subcellularLocation>
</comment>
<evidence type="ECO:0000256" key="3">
    <source>
        <dbReference type="ARBA" id="ARBA00022448"/>
    </source>
</evidence>
<feature type="transmembrane region" description="Helical" evidence="8">
    <location>
        <begin position="36"/>
        <end position="54"/>
    </location>
</feature>
<dbReference type="AlphaFoldDB" id="A0A1E3AYK2"/>
<protein>
    <submittedName>
        <fullName evidence="9">Membrane transport protein</fullName>
    </submittedName>
</protein>
<keyword evidence="4" id="KW-1003">Cell membrane</keyword>
<evidence type="ECO:0000313" key="10">
    <source>
        <dbReference type="Proteomes" id="UP000095003"/>
    </source>
</evidence>
<comment type="similarity">
    <text evidence="2">Belongs to the auxin efflux carrier (TC 2.A.69) family.</text>
</comment>
<feature type="transmembrane region" description="Helical" evidence="8">
    <location>
        <begin position="282"/>
        <end position="305"/>
    </location>
</feature>
<dbReference type="Proteomes" id="UP000095003">
    <property type="component" value="Unassembled WGS sequence"/>
</dbReference>
<keyword evidence="5 8" id="KW-0812">Transmembrane</keyword>
<name>A0A1E3AYK2_9FIRM</name>
<keyword evidence="7 8" id="KW-0472">Membrane</keyword>
<dbReference type="Pfam" id="PF03547">
    <property type="entry name" value="Mem_trans"/>
    <property type="match status" value="2"/>
</dbReference>